<dbReference type="EMBL" id="BPUS01000011">
    <property type="protein sequence ID" value="GJH27703.1"/>
    <property type="molecule type" value="Genomic_DNA"/>
</dbReference>
<evidence type="ECO:0000256" key="2">
    <source>
        <dbReference type="ARBA" id="ARBA00007613"/>
    </source>
</evidence>
<evidence type="ECO:0000256" key="7">
    <source>
        <dbReference type="ARBA" id="ARBA00023237"/>
    </source>
</evidence>
<dbReference type="GO" id="GO:1990281">
    <property type="term" value="C:efflux pump complex"/>
    <property type="evidence" value="ECO:0007669"/>
    <property type="project" value="TreeGrafter"/>
</dbReference>
<dbReference type="GO" id="GO:0015562">
    <property type="term" value="F:efflux transmembrane transporter activity"/>
    <property type="evidence" value="ECO:0007669"/>
    <property type="project" value="InterPro"/>
</dbReference>
<dbReference type="Pfam" id="PF02321">
    <property type="entry name" value="OEP"/>
    <property type="match status" value="2"/>
</dbReference>
<evidence type="ECO:0000256" key="3">
    <source>
        <dbReference type="ARBA" id="ARBA00022448"/>
    </source>
</evidence>
<keyword evidence="4" id="KW-1134">Transmembrane beta strand</keyword>
<comment type="subcellular location">
    <subcellularLocation>
        <location evidence="1">Cell outer membrane</location>
    </subcellularLocation>
</comment>
<comment type="similarity">
    <text evidence="2">Belongs to the outer membrane factor (OMF) (TC 1.B.17) family.</text>
</comment>
<dbReference type="Gene3D" id="1.20.1600.10">
    <property type="entry name" value="Outer membrane efflux proteins (OEP)"/>
    <property type="match status" value="1"/>
</dbReference>
<keyword evidence="7" id="KW-0998">Cell outer membrane</keyword>
<evidence type="ECO:0000256" key="6">
    <source>
        <dbReference type="ARBA" id="ARBA00023136"/>
    </source>
</evidence>
<reference evidence="8" key="1">
    <citation type="submission" date="2022-09" db="EMBL/GenBank/DDBJ databases">
        <title>Isolation and characterization of 3-chlorobenzoate degrading bacteria from soils in Shizuoka.</title>
        <authorList>
            <person name="Ifat A."/>
            <person name="Ogawa N."/>
            <person name="Kimbara K."/>
            <person name="Moriuchi R."/>
            <person name="Dohra H."/>
            <person name="Shintani M."/>
        </authorList>
    </citation>
    <scope>NUCLEOTIDE SEQUENCE</scope>
    <source>
        <strain evidence="8">19CS4-2</strain>
    </source>
</reference>
<accession>A0AA37MIF6</accession>
<keyword evidence="3" id="KW-0813">Transport</keyword>
<protein>
    <submittedName>
        <fullName evidence="8">TolC family outer membrane protein</fullName>
    </submittedName>
</protein>
<organism evidence="8 9">
    <name type="scientific">Caballeronia novacaledonica</name>
    <dbReference type="NCBI Taxonomy" id="1544861"/>
    <lineage>
        <taxon>Bacteria</taxon>
        <taxon>Pseudomonadati</taxon>
        <taxon>Pseudomonadota</taxon>
        <taxon>Betaproteobacteria</taxon>
        <taxon>Burkholderiales</taxon>
        <taxon>Burkholderiaceae</taxon>
        <taxon>Caballeronia</taxon>
    </lineage>
</organism>
<keyword evidence="6" id="KW-0472">Membrane</keyword>
<keyword evidence="5" id="KW-0812">Transmembrane</keyword>
<dbReference type="Proteomes" id="UP001055111">
    <property type="component" value="Unassembled WGS sequence"/>
</dbReference>
<evidence type="ECO:0000256" key="4">
    <source>
        <dbReference type="ARBA" id="ARBA00022452"/>
    </source>
</evidence>
<dbReference type="PANTHER" id="PTHR30026">
    <property type="entry name" value="OUTER MEMBRANE PROTEIN TOLC"/>
    <property type="match status" value="1"/>
</dbReference>
<evidence type="ECO:0000313" key="8">
    <source>
        <dbReference type="EMBL" id="GJH27703.1"/>
    </source>
</evidence>
<dbReference type="InterPro" id="IPR003423">
    <property type="entry name" value="OMP_efflux"/>
</dbReference>
<dbReference type="PANTHER" id="PTHR30026:SF20">
    <property type="entry name" value="OUTER MEMBRANE PROTEIN TOLC"/>
    <property type="match status" value="1"/>
</dbReference>
<dbReference type="InterPro" id="IPR051906">
    <property type="entry name" value="TolC-like"/>
</dbReference>
<evidence type="ECO:0000256" key="1">
    <source>
        <dbReference type="ARBA" id="ARBA00004442"/>
    </source>
</evidence>
<dbReference type="GO" id="GO:0009279">
    <property type="term" value="C:cell outer membrane"/>
    <property type="evidence" value="ECO:0007669"/>
    <property type="project" value="UniProtKB-SubCell"/>
</dbReference>
<dbReference type="AlphaFoldDB" id="A0AA37MIF6"/>
<evidence type="ECO:0000256" key="5">
    <source>
        <dbReference type="ARBA" id="ARBA00022692"/>
    </source>
</evidence>
<dbReference type="GO" id="GO:0015288">
    <property type="term" value="F:porin activity"/>
    <property type="evidence" value="ECO:0007669"/>
    <property type="project" value="TreeGrafter"/>
</dbReference>
<evidence type="ECO:0000313" key="9">
    <source>
        <dbReference type="Proteomes" id="UP001055111"/>
    </source>
</evidence>
<comment type="caution">
    <text evidence="8">The sequence shown here is derived from an EMBL/GenBank/DDBJ whole genome shotgun (WGS) entry which is preliminary data.</text>
</comment>
<name>A0AA37MIF6_9BURK</name>
<sequence>MPHLGLSQSVFRNGIFVPGKSTESYSTLGTSLSLNQAVFKWDDWQSYQEGKLSAISAGFELAAARQDLLLRTTQAYFDALAAQDQRVLAREHVRTLDEQLAISQRGFNLGTATIVDLNEAQAGADAAQSDLVHASAEVLKRYAAIEKIVAHPVTDVDAFAPDLSAPAIGADGADHWADTAQRESFDVMQQEIALEIAKREVSKVNAGYLPSVSIVGNINHGNAAFINGQTSFYTGANRASSGEIGIQINIPLFDGLQTSSKKAEALALQDKARCDLEDARRSAALDARESFLALQESVAQIAALRTAQLSAETSLKSNQKGFKAGVRINADVLGAAEKLFTTRRDLAKARYDAVMQFLRLRASVARLDETTLEDLAGASVKHSEAQQK</sequence>
<proteinExistence type="inferred from homology"/>
<gene>
    <name evidence="8" type="ORF">CBA19CS42_24325</name>
</gene>
<dbReference type="SUPFAM" id="SSF56954">
    <property type="entry name" value="Outer membrane efflux proteins (OEP)"/>
    <property type="match status" value="1"/>
</dbReference>